<organism evidence="4 5">
    <name type="scientific">Nonomuraea indica</name>
    <dbReference type="NCBI Taxonomy" id="1581193"/>
    <lineage>
        <taxon>Bacteria</taxon>
        <taxon>Bacillati</taxon>
        <taxon>Actinomycetota</taxon>
        <taxon>Actinomycetes</taxon>
        <taxon>Streptosporangiales</taxon>
        <taxon>Streptosporangiaceae</taxon>
        <taxon>Nonomuraea</taxon>
    </lineage>
</organism>
<evidence type="ECO:0000256" key="1">
    <source>
        <dbReference type="SAM" id="MobiDB-lite"/>
    </source>
</evidence>
<dbReference type="Proteomes" id="UP001612928">
    <property type="component" value="Unassembled WGS sequence"/>
</dbReference>
<accession>A0ABW8A948</accession>
<dbReference type="RefSeq" id="WP_397023460.1">
    <property type="nucleotide sequence ID" value="NZ_JBITMB010000006.1"/>
</dbReference>
<feature type="transmembrane region" description="Helical" evidence="2">
    <location>
        <begin position="232"/>
        <end position="254"/>
    </location>
</feature>
<reference evidence="4 5" key="1">
    <citation type="submission" date="2024-10" db="EMBL/GenBank/DDBJ databases">
        <title>The Natural Products Discovery Center: Release of the First 8490 Sequenced Strains for Exploring Actinobacteria Biosynthetic Diversity.</title>
        <authorList>
            <person name="Kalkreuter E."/>
            <person name="Kautsar S.A."/>
            <person name="Yang D."/>
            <person name="Bader C.D."/>
            <person name="Teijaro C.N."/>
            <person name="Fluegel L."/>
            <person name="Davis C.M."/>
            <person name="Simpson J.R."/>
            <person name="Lauterbach L."/>
            <person name="Steele A.D."/>
            <person name="Gui C."/>
            <person name="Meng S."/>
            <person name="Li G."/>
            <person name="Viehrig K."/>
            <person name="Ye F."/>
            <person name="Su P."/>
            <person name="Kiefer A.F."/>
            <person name="Nichols A."/>
            <person name="Cepeda A.J."/>
            <person name="Yan W."/>
            <person name="Fan B."/>
            <person name="Jiang Y."/>
            <person name="Adhikari A."/>
            <person name="Zheng C.-J."/>
            <person name="Schuster L."/>
            <person name="Cowan T.M."/>
            <person name="Smanski M.J."/>
            <person name="Chevrette M.G."/>
            <person name="De Carvalho L.P.S."/>
            <person name="Shen B."/>
        </authorList>
    </citation>
    <scope>NUCLEOTIDE SEQUENCE [LARGE SCALE GENOMIC DNA]</scope>
    <source>
        <strain evidence="4 5">NPDC049503</strain>
    </source>
</reference>
<comment type="caution">
    <text evidence="4">The sequence shown here is derived from an EMBL/GenBank/DDBJ whole genome shotgun (WGS) entry which is preliminary data.</text>
</comment>
<proteinExistence type="predicted"/>
<name>A0ABW8A948_9ACTN</name>
<keyword evidence="5" id="KW-1185">Reference proteome</keyword>
<keyword evidence="2" id="KW-0812">Transmembrane</keyword>
<feature type="domain" description="DUF2510" evidence="3">
    <location>
        <begin position="7"/>
        <end position="37"/>
    </location>
</feature>
<evidence type="ECO:0000313" key="4">
    <source>
        <dbReference type="EMBL" id="MFI7443314.1"/>
    </source>
</evidence>
<keyword evidence="2" id="KW-0472">Membrane</keyword>
<evidence type="ECO:0000259" key="3">
    <source>
        <dbReference type="Pfam" id="PF10708"/>
    </source>
</evidence>
<feature type="compositionally biased region" description="Low complexity" evidence="1">
    <location>
        <begin position="258"/>
        <end position="283"/>
    </location>
</feature>
<sequence length="472" mass="49474">MTTQTPAGWYPDPYGSPQLRWWDGGQWTDATHPVEPGGQQHQQPAPQGQPSGPRTVPDVPVTPANPTLRFGEPLPGLSPYGEGPGQPSGPGEARPPFGAPSDPAAPGQPGHDQPPPGPAASGPQSYGRPESGPQSHGQPGSGAQDHGQPGYGQPGFAQPDQPQQGYGQPGFGQPGYGQPGYGQPPSGPVGYGQPGYGQSPYGQGHQPAQWSGAQLPGPGFGGPPKRSNPLPWVLGGVAALVVIGVLAAAAIFLVNRDDSPGTALPPTATPTEPRQSPDPGQSSEPPPPTGELPQPQDGRITDGQAGISYAPPRGWTVPAYGSVNGTDPARQRWSSAVQAVSHEKYDGTDDWIGNVYTGSLHELYPYAGTQSLGTTAKLVFTDFARFYQLSHQTKIVADKATKVGDRDAWVFQFELDFSTVSKERDYKWKKENGAIVLMDRGEGERPAIVYVSVPDNLGTDVVDQVLGSLKPA</sequence>
<feature type="compositionally biased region" description="Gly residues" evidence="1">
    <location>
        <begin position="167"/>
        <end position="180"/>
    </location>
</feature>
<keyword evidence="2" id="KW-1133">Transmembrane helix</keyword>
<dbReference type="EMBL" id="JBITMB010000006">
    <property type="protein sequence ID" value="MFI7443314.1"/>
    <property type="molecule type" value="Genomic_DNA"/>
</dbReference>
<feature type="compositionally biased region" description="Low complexity" evidence="1">
    <location>
        <begin position="36"/>
        <end position="53"/>
    </location>
</feature>
<feature type="region of interest" description="Disordered" evidence="1">
    <location>
        <begin position="258"/>
        <end position="313"/>
    </location>
</feature>
<dbReference type="InterPro" id="IPR018929">
    <property type="entry name" value="DUF2510"/>
</dbReference>
<protein>
    <submittedName>
        <fullName evidence="4">DUF2510 domain-containing protein</fullName>
    </submittedName>
</protein>
<evidence type="ECO:0000313" key="5">
    <source>
        <dbReference type="Proteomes" id="UP001612928"/>
    </source>
</evidence>
<dbReference type="Pfam" id="PF10708">
    <property type="entry name" value="DUF2510"/>
    <property type="match status" value="1"/>
</dbReference>
<feature type="region of interest" description="Disordered" evidence="1">
    <location>
        <begin position="1"/>
        <end position="224"/>
    </location>
</feature>
<evidence type="ECO:0000256" key="2">
    <source>
        <dbReference type="SAM" id="Phobius"/>
    </source>
</evidence>
<feature type="compositionally biased region" description="Low complexity" evidence="1">
    <location>
        <begin position="119"/>
        <end position="144"/>
    </location>
</feature>
<feature type="compositionally biased region" description="Low complexity" evidence="1">
    <location>
        <begin position="196"/>
        <end position="207"/>
    </location>
</feature>
<gene>
    <name evidence="4" type="ORF">ACIBP5_25370</name>
</gene>